<dbReference type="InterPro" id="IPR027038">
    <property type="entry name" value="RanGap"/>
</dbReference>
<dbReference type="InterPro" id="IPR001611">
    <property type="entry name" value="Leu-rich_rpt"/>
</dbReference>
<evidence type="ECO:0000256" key="3">
    <source>
        <dbReference type="ARBA" id="ARBA00022737"/>
    </source>
</evidence>
<proteinExistence type="predicted"/>
<dbReference type="Proteomes" id="UP000717585">
    <property type="component" value="Unassembled WGS sequence"/>
</dbReference>
<accession>A0A8J6C1J4</accession>
<sequence>MLQPVELVSKLVTSVIDALDDDEMCSDSDLIDWYVQTAHSLGSVPNQAVLGFIQASYSDFPTTELTLAGQMSTDIDVALALGAIYLSPTPLTLVNLSSTGIGNLAVEMLVAGFNAQRLATLEQMCLRGNDLGDRRIASIVRSLANAPELNHLDISGCSITESGISVFLDVGKGGVPSLHTLALDMNPLGHKGGAILGRLITVIPVSKLYLGSCGLGDAGAEMLSKGLRHSELEEVILWDNAIGDQGAKAFAHAIADMPEEATAAPAAQPAPQPTHTKRPSGALSSTAPRRLAIPATPSMNRTLPTPTFGASRRLSLTDSPACRTGSLSSTADFSKTNSAMPSADVSDAEAEDDVDTPPVAPLTVLALWNNRIGSVGAAALAQAMVAPGAAKLASLDLSGNPIGNNGIALMEGSLGKLCASQREATLAAFEGKTSDCRHPCRVWDLAQIGLTGEGIHCVVRALRMSNTDRPPMTTLTKSIDWSTLTTLNLHGNNLQDSGIIILMGGVRSCLSLSRLILSQTMFSHAGLAAIAALLTVRPTVTHLDISCNRLTDEALSVLVRRVGTVKLHSLVLDHNNLGDTSVTALAESLVNHPTLHHISLAHNKLGLVAAVALEQALEQYNVLQVLNVSGNPLPATSQTSLCHAVVRLWARQKHAGIPALTCDLVREKGFEPDTMVARRGEETE</sequence>
<dbReference type="Gene3D" id="3.80.10.10">
    <property type="entry name" value="Ribonuclease Inhibitor"/>
    <property type="match status" value="4"/>
</dbReference>
<dbReference type="SUPFAM" id="SSF52047">
    <property type="entry name" value="RNI-like"/>
    <property type="match status" value="2"/>
</dbReference>
<keyword evidence="3" id="KW-0677">Repeat</keyword>
<dbReference type="GO" id="GO:0031267">
    <property type="term" value="F:small GTPase binding"/>
    <property type="evidence" value="ECO:0007669"/>
    <property type="project" value="TreeGrafter"/>
</dbReference>
<dbReference type="GO" id="GO:0005634">
    <property type="term" value="C:nucleus"/>
    <property type="evidence" value="ECO:0007669"/>
    <property type="project" value="TreeGrafter"/>
</dbReference>
<dbReference type="AlphaFoldDB" id="A0A8J6C1J4"/>
<feature type="compositionally biased region" description="Polar residues" evidence="4">
    <location>
        <begin position="325"/>
        <end position="340"/>
    </location>
</feature>
<feature type="compositionally biased region" description="Acidic residues" evidence="4">
    <location>
        <begin position="346"/>
        <end position="355"/>
    </location>
</feature>
<dbReference type="GO" id="GO:0048471">
    <property type="term" value="C:perinuclear region of cytoplasm"/>
    <property type="evidence" value="ECO:0007669"/>
    <property type="project" value="TreeGrafter"/>
</dbReference>
<dbReference type="SMART" id="SM00368">
    <property type="entry name" value="LRR_RI"/>
    <property type="match status" value="11"/>
</dbReference>
<comment type="caution">
    <text evidence="5">The sequence shown here is derived from an EMBL/GenBank/DDBJ whole genome shotgun (WGS) entry which is preliminary data.</text>
</comment>
<evidence type="ECO:0000256" key="4">
    <source>
        <dbReference type="SAM" id="MobiDB-lite"/>
    </source>
</evidence>
<dbReference type="InterPro" id="IPR032675">
    <property type="entry name" value="LRR_dom_sf"/>
</dbReference>
<dbReference type="Pfam" id="PF13516">
    <property type="entry name" value="LRR_6"/>
    <property type="match status" value="7"/>
</dbReference>
<dbReference type="GO" id="GO:0005829">
    <property type="term" value="C:cytosol"/>
    <property type="evidence" value="ECO:0007669"/>
    <property type="project" value="TreeGrafter"/>
</dbReference>
<evidence type="ECO:0000256" key="1">
    <source>
        <dbReference type="ARBA" id="ARBA00022468"/>
    </source>
</evidence>
<dbReference type="PANTHER" id="PTHR24113:SF12">
    <property type="entry name" value="RAN GTPASE-ACTIVATING PROTEIN 1"/>
    <property type="match status" value="1"/>
</dbReference>
<protein>
    <submittedName>
        <fullName evidence="5">Leucine Rich repeat</fullName>
    </submittedName>
</protein>
<dbReference type="GO" id="GO:0006913">
    <property type="term" value="P:nucleocytoplasmic transport"/>
    <property type="evidence" value="ECO:0007669"/>
    <property type="project" value="TreeGrafter"/>
</dbReference>
<evidence type="ECO:0000256" key="2">
    <source>
        <dbReference type="ARBA" id="ARBA00022614"/>
    </source>
</evidence>
<dbReference type="EMBL" id="JAHDYR010000001">
    <property type="protein sequence ID" value="KAG9397641.1"/>
    <property type="molecule type" value="Genomic_DNA"/>
</dbReference>
<dbReference type="OrthoDB" id="120976at2759"/>
<name>A0A8J6C1J4_9EUKA</name>
<gene>
    <name evidence="5" type="ORF">J8273_0771</name>
</gene>
<evidence type="ECO:0000313" key="6">
    <source>
        <dbReference type="Proteomes" id="UP000717585"/>
    </source>
</evidence>
<keyword evidence="1" id="KW-0343">GTPase activation</keyword>
<reference evidence="5" key="1">
    <citation type="submission" date="2021-05" db="EMBL/GenBank/DDBJ databases">
        <title>A free-living protist that lacks canonical eukaryotic 1 DNA replication and segregation systems.</title>
        <authorList>
            <person name="Salas-Leiva D.E."/>
            <person name="Tromer E.C."/>
            <person name="Curtis B.A."/>
            <person name="Jerlstrom-Hultqvist J."/>
            <person name="Kolisko M."/>
            <person name="Yi Z."/>
            <person name="Salas-Leiva J.S."/>
            <person name="Gallot-Lavallee L."/>
            <person name="Kops G.J.P.L."/>
            <person name="Archibald J.M."/>
            <person name="Simpson A.G.B."/>
            <person name="Roger A.J."/>
        </authorList>
    </citation>
    <scope>NUCLEOTIDE SEQUENCE</scope>
    <source>
        <strain evidence="5">BICM</strain>
    </source>
</reference>
<feature type="region of interest" description="Disordered" evidence="4">
    <location>
        <begin position="261"/>
        <end position="355"/>
    </location>
</feature>
<evidence type="ECO:0000313" key="5">
    <source>
        <dbReference type="EMBL" id="KAG9397641.1"/>
    </source>
</evidence>
<dbReference type="PANTHER" id="PTHR24113">
    <property type="entry name" value="RAN GTPASE-ACTIVATING PROTEIN 1"/>
    <property type="match status" value="1"/>
</dbReference>
<dbReference type="GO" id="GO:0005096">
    <property type="term" value="F:GTPase activator activity"/>
    <property type="evidence" value="ECO:0007669"/>
    <property type="project" value="UniProtKB-KW"/>
</dbReference>
<organism evidence="5 6">
    <name type="scientific">Carpediemonas membranifera</name>
    <dbReference type="NCBI Taxonomy" id="201153"/>
    <lineage>
        <taxon>Eukaryota</taxon>
        <taxon>Metamonada</taxon>
        <taxon>Carpediemonas-like organisms</taxon>
        <taxon>Carpediemonas</taxon>
    </lineage>
</organism>
<keyword evidence="6" id="KW-1185">Reference proteome</keyword>
<keyword evidence="2" id="KW-0433">Leucine-rich repeat</keyword>